<reference evidence="3 4" key="1">
    <citation type="submission" date="2020-12" db="EMBL/GenBank/DDBJ databases">
        <title>Olleya sediminilitoris sp. nov., isolated from a tidal flat.</title>
        <authorList>
            <person name="Park S."/>
            <person name="Yoon J.-H."/>
        </authorList>
    </citation>
    <scope>NUCLEOTIDE SEQUENCE [LARGE SCALE GENOMIC DNA]</scope>
    <source>
        <strain evidence="3 4">YSTF-M6</strain>
    </source>
</reference>
<dbReference type="RefSeq" id="WP_202998478.1">
    <property type="nucleotide sequence ID" value="NZ_JAEMEF010000001.1"/>
</dbReference>
<dbReference type="Pfam" id="PF13280">
    <property type="entry name" value="WYL"/>
    <property type="match status" value="1"/>
</dbReference>
<dbReference type="InterPro" id="IPR026881">
    <property type="entry name" value="WYL_dom"/>
</dbReference>
<dbReference type="Pfam" id="PF25583">
    <property type="entry name" value="WCX"/>
    <property type="match status" value="1"/>
</dbReference>
<dbReference type="EMBL" id="JAEMEF010000001">
    <property type="protein sequence ID" value="MBL7558379.1"/>
    <property type="molecule type" value="Genomic_DNA"/>
</dbReference>
<name>A0ABS1WGZ1_9FLAO</name>
<sequence length="573" mass="66653">MAVNKNALIRYKTIDKCLQNTFKQWTLNDLIEAVSDALYDYEGKDVDVSKRTVQLDLQMMRSDKLGYNAPIVVYNRKYYKYEDVNYSITNSPISNHDLDKLSEAVSFLKQFQGFSHFNELGSMVQKLEDHVYTQKTHEKSLIDFEKNENLKGLEFLDTLYQFIQKKQTINITYQSFKARSESTFIFYPYLLKEFRNRWFVIGRRNKNEGIMNLALDRILSVDKSDVKFVLDTNFNSETYYNNAIGVSVSPNLKPETVLLYVTHKQAPYVLTKPLHHSQKEISRDNYGVTISLMVQLNFELEKDILGLGEGIKVLAPERLKRNIKERLYDAVDAYETEISDKNLRTIARRLEYKGFGILNHVYTKRDIRKLKAKFDAYFKFNDEASFGMREVLKKIPEIKAILFNKNFKKVIKSIDKQAFLTKAIYFDKSTNDNWYVNWHQDVPINVLEKKEVDGFKSWTNKQGVVSVCPPEKISKNTFAMRIHLDDVTVKNGALKVIPGSHNKRLTDEEIKLISNNSIPLLSEVNSGGVQLMKPFLLHASSRTTSQKSRRVLHLEFSSIELPEGLEYAEREDF</sequence>
<proteinExistence type="predicted"/>
<gene>
    <name evidence="3" type="ORF">JAO71_01075</name>
</gene>
<organism evidence="3 4">
    <name type="scientific">Olleya sediminilitoris</name>
    <dbReference type="NCBI Taxonomy" id="2795739"/>
    <lineage>
        <taxon>Bacteria</taxon>
        <taxon>Pseudomonadati</taxon>
        <taxon>Bacteroidota</taxon>
        <taxon>Flavobacteriia</taxon>
        <taxon>Flavobacteriales</taxon>
        <taxon>Flavobacteriaceae</taxon>
    </lineage>
</organism>
<dbReference type="PANTHER" id="PTHR34580:SF9">
    <property type="entry name" value="SLL5097 PROTEIN"/>
    <property type="match status" value="1"/>
</dbReference>
<keyword evidence="4" id="KW-1185">Reference proteome</keyword>
<evidence type="ECO:0000313" key="4">
    <source>
        <dbReference type="Proteomes" id="UP000605013"/>
    </source>
</evidence>
<dbReference type="InterPro" id="IPR051534">
    <property type="entry name" value="CBASS_pafABC_assoc_protein"/>
</dbReference>
<dbReference type="Pfam" id="PF05721">
    <property type="entry name" value="PhyH"/>
    <property type="match status" value="1"/>
</dbReference>
<dbReference type="PROSITE" id="PS52050">
    <property type="entry name" value="WYL"/>
    <property type="match status" value="1"/>
</dbReference>
<evidence type="ECO:0000259" key="1">
    <source>
        <dbReference type="Pfam" id="PF13280"/>
    </source>
</evidence>
<protein>
    <submittedName>
        <fullName evidence="3">WYL domain-containing protein</fullName>
    </submittedName>
</protein>
<dbReference type="SUPFAM" id="SSF51197">
    <property type="entry name" value="Clavaminate synthase-like"/>
    <property type="match status" value="1"/>
</dbReference>
<dbReference type="InterPro" id="IPR057727">
    <property type="entry name" value="WCX_dom"/>
</dbReference>
<feature type="domain" description="WYL" evidence="1">
    <location>
        <begin position="154"/>
        <end position="221"/>
    </location>
</feature>
<accession>A0ABS1WGZ1</accession>
<dbReference type="InterPro" id="IPR008775">
    <property type="entry name" value="Phytyl_CoA_dOase-like"/>
</dbReference>
<dbReference type="Proteomes" id="UP000605013">
    <property type="component" value="Unassembled WGS sequence"/>
</dbReference>
<dbReference type="PANTHER" id="PTHR34580">
    <property type="match status" value="1"/>
</dbReference>
<dbReference type="Gene3D" id="2.60.120.620">
    <property type="entry name" value="q2cbj1_9rhob like domain"/>
    <property type="match status" value="1"/>
</dbReference>
<evidence type="ECO:0000313" key="3">
    <source>
        <dbReference type="EMBL" id="MBL7558379.1"/>
    </source>
</evidence>
<evidence type="ECO:0000259" key="2">
    <source>
        <dbReference type="Pfam" id="PF25583"/>
    </source>
</evidence>
<feature type="domain" description="WCX" evidence="2">
    <location>
        <begin position="254"/>
        <end position="327"/>
    </location>
</feature>
<comment type="caution">
    <text evidence="3">The sequence shown here is derived from an EMBL/GenBank/DDBJ whole genome shotgun (WGS) entry which is preliminary data.</text>
</comment>